<reference evidence="1 2" key="1">
    <citation type="journal article" date="2017" name="Eur. J. Clin. Microbiol. Infect. Dis.">
        <title>Uncommonly isolated clinical Pseudomonas: identification and phylogenetic assignation.</title>
        <authorList>
            <person name="Mulet M."/>
            <person name="Gomila M."/>
            <person name="Ramirez A."/>
            <person name="Cardew S."/>
            <person name="Moore E.R."/>
            <person name="Lalucat J."/>
            <person name="Garcia-Valdes E."/>
        </authorList>
    </citation>
    <scope>NUCLEOTIDE SEQUENCE [LARGE SCALE GENOMIC DNA]</scope>
    <source>
        <strain evidence="1 2">SD129</strain>
    </source>
</reference>
<comment type="caution">
    <text evidence="1">The sequence shown here is derived from an EMBL/GenBank/DDBJ whole genome shotgun (WGS) entry which is preliminary data.</text>
</comment>
<proteinExistence type="predicted"/>
<name>A0A5R9QH16_9GAMM</name>
<dbReference type="Proteomes" id="UP000306753">
    <property type="component" value="Unassembled WGS sequence"/>
</dbReference>
<dbReference type="SUPFAM" id="SSF56112">
    <property type="entry name" value="Protein kinase-like (PK-like)"/>
    <property type="match status" value="2"/>
</dbReference>
<dbReference type="GO" id="GO:0004674">
    <property type="term" value="F:protein serine/threonine kinase activity"/>
    <property type="evidence" value="ECO:0007669"/>
    <property type="project" value="UniProtKB-KW"/>
</dbReference>
<protein>
    <submittedName>
        <fullName evidence="1">Serine/threonine protein kinase</fullName>
    </submittedName>
</protein>
<keyword evidence="1" id="KW-0723">Serine/threonine-protein kinase</keyword>
<accession>A0A5R9QH16</accession>
<dbReference type="AlphaFoldDB" id="A0A5R9QH16"/>
<dbReference type="Pfam" id="PF06293">
    <property type="entry name" value="Kdo"/>
    <property type="match status" value="1"/>
</dbReference>
<evidence type="ECO:0000313" key="1">
    <source>
        <dbReference type="EMBL" id="TLX64507.1"/>
    </source>
</evidence>
<dbReference type="RefSeq" id="WP_138411131.1">
    <property type="nucleotide sequence ID" value="NZ_QLAG01000005.1"/>
</dbReference>
<dbReference type="InterPro" id="IPR011009">
    <property type="entry name" value="Kinase-like_dom_sf"/>
</dbReference>
<sequence>MRLADLRHAGRSPALPLTLSLDGEPLELTQWLRVLPGQRYVARARWQGRTVLAKLFVGSKAERHLGRERDGVRWLSQQGLLTPELLASGAVSGEGGWLLFDYLEDAQSLGEAWRAVERQAPLSDPQQAILGEALQSIAALHARGLWQSDLHLDNLLKQDGRLWLIDGGGIQASAPGQPLERVRVLENLGVFFAQLPATLEPYLEELLVHYLLVNGTHALPLEGLLKEIAKVRRWRLKDFLGKLGRDCTLFSVRRSASELRAICRDQVPLLSGLLDDADEAIAVGRALKQGGSATVALVEREGRPLVIKRYNLKGVGHWLRRCWRPTRAWHSWVEGHRLNFVGIATPRPLGMLEHRRLGLRGRSYLVTEYLDGQDIIEAFAPYLDGGLPEPMLQAACALFAGFIRERISHGDLKGTNLLWRDGQLWLIDLDAVRQHPDPGSFAPAFAKDRARFLRNWPAESGLYRLLDERLPKASSVDSVRP</sequence>
<gene>
    <name evidence="1" type="ORF">DN820_05555</name>
</gene>
<organism evidence="1 2">
    <name type="scientific">Stutzerimonas nosocomialis</name>
    <dbReference type="NCBI Taxonomy" id="1056496"/>
    <lineage>
        <taxon>Bacteria</taxon>
        <taxon>Pseudomonadati</taxon>
        <taxon>Pseudomonadota</taxon>
        <taxon>Gammaproteobacteria</taxon>
        <taxon>Pseudomonadales</taxon>
        <taxon>Pseudomonadaceae</taxon>
        <taxon>Stutzerimonas</taxon>
    </lineage>
</organism>
<keyword evidence="1" id="KW-0808">Transferase</keyword>
<dbReference type="Gene3D" id="1.10.510.10">
    <property type="entry name" value="Transferase(Phosphotransferase) domain 1"/>
    <property type="match status" value="1"/>
</dbReference>
<keyword evidence="1" id="KW-0418">Kinase</keyword>
<dbReference type="EMBL" id="QLAG01000005">
    <property type="protein sequence ID" value="TLX64507.1"/>
    <property type="molecule type" value="Genomic_DNA"/>
</dbReference>
<keyword evidence="2" id="KW-1185">Reference proteome</keyword>
<evidence type="ECO:0000313" key="2">
    <source>
        <dbReference type="Proteomes" id="UP000306753"/>
    </source>
</evidence>